<gene>
    <name evidence="1" type="ORF">F8M41_017456</name>
</gene>
<dbReference type="EMBL" id="WTPW01000401">
    <property type="protein sequence ID" value="KAF0514973.1"/>
    <property type="molecule type" value="Genomic_DNA"/>
</dbReference>
<keyword evidence="2" id="KW-1185">Reference proteome</keyword>
<evidence type="ECO:0000313" key="1">
    <source>
        <dbReference type="EMBL" id="KAF0514973.1"/>
    </source>
</evidence>
<proteinExistence type="predicted"/>
<reference evidence="1 2" key="1">
    <citation type="journal article" date="2019" name="Environ. Microbiol.">
        <title>At the nexus of three kingdoms: the genome of the mycorrhizal fungus Gigaspora margarita provides insights into plant, endobacterial and fungal interactions.</title>
        <authorList>
            <person name="Venice F."/>
            <person name="Ghignone S."/>
            <person name="Salvioli di Fossalunga A."/>
            <person name="Amselem J."/>
            <person name="Novero M."/>
            <person name="Xianan X."/>
            <person name="Sedzielewska Toro K."/>
            <person name="Morin E."/>
            <person name="Lipzen A."/>
            <person name="Grigoriev I.V."/>
            <person name="Henrissat B."/>
            <person name="Martin F.M."/>
            <person name="Bonfante P."/>
        </authorList>
    </citation>
    <scope>NUCLEOTIDE SEQUENCE [LARGE SCALE GENOMIC DNA]</scope>
    <source>
        <strain evidence="1 2">BEG34</strain>
    </source>
</reference>
<sequence length="93" mass="11004">MLIHEVGKHQGMLQNVKDPREKNRVWDVFVSNIQTSDVSSSILKEHTKTSFQQKWDALLQKYHDIKDRIGSTSKEPIQNDWEFFNDIDERSKC</sequence>
<dbReference type="OrthoDB" id="2377626at2759"/>
<accession>A0A8H4AMZ8</accession>
<dbReference type="Proteomes" id="UP000439903">
    <property type="component" value="Unassembled WGS sequence"/>
</dbReference>
<dbReference type="AlphaFoldDB" id="A0A8H4AMZ8"/>
<comment type="caution">
    <text evidence="1">The sequence shown here is derived from an EMBL/GenBank/DDBJ whole genome shotgun (WGS) entry which is preliminary data.</text>
</comment>
<name>A0A8H4AMZ8_GIGMA</name>
<evidence type="ECO:0000313" key="2">
    <source>
        <dbReference type="Proteomes" id="UP000439903"/>
    </source>
</evidence>
<protein>
    <submittedName>
        <fullName evidence="1">Trihelix transcription factor gt-3a-like: PROVISIONAL</fullName>
    </submittedName>
</protein>
<organism evidence="1 2">
    <name type="scientific">Gigaspora margarita</name>
    <dbReference type="NCBI Taxonomy" id="4874"/>
    <lineage>
        <taxon>Eukaryota</taxon>
        <taxon>Fungi</taxon>
        <taxon>Fungi incertae sedis</taxon>
        <taxon>Mucoromycota</taxon>
        <taxon>Glomeromycotina</taxon>
        <taxon>Glomeromycetes</taxon>
        <taxon>Diversisporales</taxon>
        <taxon>Gigasporaceae</taxon>
        <taxon>Gigaspora</taxon>
    </lineage>
</organism>